<sequence length="271" mass="30550">MKSIFPVVSLIIATTVIFASCNMGSKSSSTSSAPEIKKENVEKEVREFVYPLPTSFQVTEMLNRIEAAYILSLSNPVSNVEKYLTEKSQALNLGVYSADLSYASTYNQKQETVDFMNASKSLIEELDIAPALDKDLLQMIEANLDNKDELVDLITNSFYDTYEYLNKNDRESVSLLVLAGSWVEALYISTHISEDTFNNKEMVVIIMNQKEPLNKLMTLLKQNADEDVQEVIENLKILHEIYNSIDTGSITEDQLTAIKENVAVVREKFIS</sequence>
<dbReference type="RefSeq" id="WP_212212668.1">
    <property type="nucleotide sequence ID" value="NZ_JAGUCO010000001.1"/>
</dbReference>
<proteinExistence type="predicted"/>
<gene>
    <name evidence="2" type="ORF">KEM10_01735</name>
</gene>
<evidence type="ECO:0000313" key="3">
    <source>
        <dbReference type="Proteomes" id="UP000708576"/>
    </source>
</evidence>
<evidence type="ECO:0008006" key="4">
    <source>
        <dbReference type="Google" id="ProtNLM"/>
    </source>
</evidence>
<dbReference type="PROSITE" id="PS51257">
    <property type="entry name" value="PROKAR_LIPOPROTEIN"/>
    <property type="match status" value="1"/>
</dbReference>
<accession>A0ABS5JQ27</accession>
<reference evidence="2 3" key="1">
    <citation type="journal article" date="2015" name="Int. J. Syst. Evol. Microbiol.">
        <title>Carboxylicivirga linearis sp. nov., isolated from a sea cucumber culture pond.</title>
        <authorList>
            <person name="Wang F.Q."/>
            <person name="Zhou Y.X."/>
            <person name="Lin X.Z."/>
            <person name="Chen G.J."/>
            <person name="Du Z.J."/>
        </authorList>
    </citation>
    <scope>NUCLEOTIDE SEQUENCE [LARGE SCALE GENOMIC DNA]</scope>
    <source>
        <strain evidence="2 3">FB218</strain>
    </source>
</reference>
<organism evidence="2 3">
    <name type="scientific">Carboxylicivirga linearis</name>
    <dbReference type="NCBI Taxonomy" id="1628157"/>
    <lineage>
        <taxon>Bacteria</taxon>
        <taxon>Pseudomonadati</taxon>
        <taxon>Bacteroidota</taxon>
        <taxon>Bacteroidia</taxon>
        <taxon>Marinilabiliales</taxon>
        <taxon>Marinilabiliaceae</taxon>
        <taxon>Carboxylicivirga</taxon>
    </lineage>
</organism>
<feature type="chain" id="PRO_5045757237" description="Lipoprotein" evidence="1">
    <location>
        <begin position="20"/>
        <end position="271"/>
    </location>
</feature>
<name>A0ABS5JQ27_9BACT</name>
<keyword evidence="1" id="KW-0732">Signal</keyword>
<dbReference type="EMBL" id="JAGUCO010000001">
    <property type="protein sequence ID" value="MBS2096979.1"/>
    <property type="molecule type" value="Genomic_DNA"/>
</dbReference>
<protein>
    <recommendedName>
        <fullName evidence="4">Lipoprotein</fullName>
    </recommendedName>
</protein>
<evidence type="ECO:0000313" key="2">
    <source>
        <dbReference type="EMBL" id="MBS2096979.1"/>
    </source>
</evidence>
<dbReference type="Proteomes" id="UP000708576">
    <property type="component" value="Unassembled WGS sequence"/>
</dbReference>
<comment type="caution">
    <text evidence="2">The sequence shown here is derived from an EMBL/GenBank/DDBJ whole genome shotgun (WGS) entry which is preliminary data.</text>
</comment>
<evidence type="ECO:0000256" key="1">
    <source>
        <dbReference type="SAM" id="SignalP"/>
    </source>
</evidence>
<keyword evidence="3" id="KW-1185">Reference proteome</keyword>
<feature type="signal peptide" evidence="1">
    <location>
        <begin position="1"/>
        <end position="19"/>
    </location>
</feature>